<feature type="transmembrane region" description="Helical" evidence="1">
    <location>
        <begin position="21"/>
        <end position="44"/>
    </location>
</feature>
<gene>
    <name evidence="2" type="ordered locus">bpr_I1676</name>
</gene>
<keyword evidence="3" id="KW-1185">Reference proteome</keyword>
<name>E0RWN9_BUTPB</name>
<protein>
    <submittedName>
        <fullName evidence="2">Uncharacterized protein</fullName>
    </submittedName>
</protein>
<dbReference type="EMBL" id="CP001810">
    <property type="protein sequence ID" value="ADL34413.1"/>
    <property type="molecule type" value="Genomic_DNA"/>
</dbReference>
<evidence type="ECO:0000256" key="1">
    <source>
        <dbReference type="SAM" id="Phobius"/>
    </source>
</evidence>
<evidence type="ECO:0000313" key="3">
    <source>
        <dbReference type="Proteomes" id="UP000001299"/>
    </source>
</evidence>
<organism evidence="2 3">
    <name type="scientific">Butyrivibrio proteoclasticus (strain ATCC 51982 / DSM 14932 / B316)</name>
    <name type="common">Clostridium proteoclasticum</name>
    <dbReference type="NCBI Taxonomy" id="515622"/>
    <lineage>
        <taxon>Bacteria</taxon>
        <taxon>Bacillati</taxon>
        <taxon>Bacillota</taxon>
        <taxon>Clostridia</taxon>
        <taxon>Lachnospirales</taxon>
        <taxon>Lachnospiraceae</taxon>
        <taxon>Butyrivibrio</taxon>
    </lineage>
</organism>
<dbReference type="RefSeq" id="WP_013281067.1">
    <property type="nucleotide sequence ID" value="NC_014387.1"/>
</dbReference>
<dbReference type="AlphaFoldDB" id="E0RWN9"/>
<keyword evidence="1" id="KW-1133">Transmembrane helix</keyword>
<keyword evidence="1" id="KW-0812">Transmembrane</keyword>
<accession>E0RWN9</accession>
<sequence length="152" mass="16954">MSKNNRNKAYKNGAKGQKNSRFGRLMMSLVILGVVVLLFINFALPMLKGSVKKAAAEKTVDILTENAVKVAGEDSQVAQILENMSEEDKEVVTEIVENHMDAESVTEVMGYVSEGDKDGLMRYAAEILLQKKLPNLQRCMESTGSDYFFRVR</sequence>
<dbReference type="STRING" id="515622.bpr_I1676"/>
<keyword evidence="1" id="KW-0472">Membrane</keyword>
<dbReference type="eggNOG" id="ENOG5033P7N">
    <property type="taxonomic scope" value="Bacteria"/>
</dbReference>
<dbReference type="KEGG" id="bpb:bpr_I1676"/>
<evidence type="ECO:0000313" key="2">
    <source>
        <dbReference type="EMBL" id="ADL34413.1"/>
    </source>
</evidence>
<reference evidence="2 3" key="1">
    <citation type="journal article" date="2010" name="PLoS ONE">
        <title>The glycobiome of the rumen bacterium Butyrivibrio proteoclasticus B316(T) highlights adaptation to a polysaccharide-rich environment.</title>
        <authorList>
            <person name="Kelly W.J."/>
            <person name="Leahy S.C."/>
            <person name="Altermann E."/>
            <person name="Yeoman C.J."/>
            <person name="Dunne J.C."/>
            <person name="Kong Z."/>
            <person name="Pacheco D.M."/>
            <person name="Li D."/>
            <person name="Noel S.J."/>
            <person name="Moon C.D."/>
            <person name="Cookson A.L."/>
            <person name="Attwood G.T."/>
        </authorList>
    </citation>
    <scope>NUCLEOTIDE SEQUENCE [LARGE SCALE GENOMIC DNA]</scope>
    <source>
        <strain evidence="3">ATCC 51982 / DSM 14932 / B316</strain>
    </source>
</reference>
<dbReference type="Proteomes" id="UP000001299">
    <property type="component" value="Chromosome 1"/>
</dbReference>
<dbReference type="HOGENOM" id="CLU_1718933_0_0_9"/>
<proteinExistence type="predicted"/>